<evidence type="ECO:0000256" key="2">
    <source>
        <dbReference type="ARBA" id="ARBA00022475"/>
    </source>
</evidence>
<name>A0A1C3H295_9GAMM</name>
<keyword evidence="1 16" id="KW-0813">Transport</keyword>
<feature type="transmembrane region" description="Helical" evidence="16">
    <location>
        <begin position="325"/>
        <end position="343"/>
    </location>
</feature>
<keyword evidence="8 16" id="KW-1278">Translocase</keyword>
<feature type="modified residue" description="FMN phosphoryl threonine" evidence="16 17">
    <location>
        <position position="209"/>
    </location>
</feature>
<dbReference type="OMA" id="FAPTIDH"/>
<comment type="catalytic activity">
    <reaction evidence="16">
        <text>a ubiquinone + n Na(+)(in) + NADH + H(+) = a ubiquinol + n Na(+)(out) + NAD(+)</text>
        <dbReference type="Rhea" id="RHEA:47748"/>
        <dbReference type="Rhea" id="RHEA-COMP:9565"/>
        <dbReference type="Rhea" id="RHEA-COMP:9566"/>
        <dbReference type="ChEBI" id="CHEBI:15378"/>
        <dbReference type="ChEBI" id="CHEBI:16389"/>
        <dbReference type="ChEBI" id="CHEBI:17976"/>
        <dbReference type="ChEBI" id="CHEBI:29101"/>
        <dbReference type="ChEBI" id="CHEBI:57540"/>
        <dbReference type="ChEBI" id="CHEBI:57945"/>
        <dbReference type="EC" id="7.2.1.1"/>
    </reaction>
</comment>
<accession>A0A1C3H295</accession>
<keyword evidence="14 16" id="KW-0472">Membrane</keyword>
<dbReference type="GO" id="GO:0016655">
    <property type="term" value="F:oxidoreductase activity, acting on NAD(P)H, quinone or similar compound as acceptor"/>
    <property type="evidence" value="ECO:0007669"/>
    <property type="project" value="UniProtKB-UniRule"/>
</dbReference>
<feature type="transmembrane region" description="Helical" evidence="16">
    <location>
        <begin position="236"/>
        <end position="258"/>
    </location>
</feature>
<feature type="transmembrane region" description="Helical" evidence="16">
    <location>
        <begin position="56"/>
        <end position="75"/>
    </location>
</feature>
<dbReference type="Proteomes" id="UP000190837">
    <property type="component" value="Unassembled WGS sequence"/>
</dbReference>
<feature type="transmembrane region" description="Helical" evidence="16">
    <location>
        <begin position="349"/>
        <end position="369"/>
    </location>
</feature>
<keyword evidence="10 16" id="KW-0520">NAD</keyword>
<dbReference type="PIRSF" id="PIRSF016055">
    <property type="entry name" value="NADH-UbQ_OxRdtase_B_su"/>
    <property type="match status" value="1"/>
</dbReference>
<organism evidence="18 19">
    <name type="scientific">Cardiobacterium hominis</name>
    <dbReference type="NCBI Taxonomy" id="2718"/>
    <lineage>
        <taxon>Bacteria</taxon>
        <taxon>Pseudomonadati</taxon>
        <taxon>Pseudomonadota</taxon>
        <taxon>Gammaproteobacteria</taxon>
        <taxon>Cardiobacteriales</taxon>
        <taxon>Cardiobacteriaceae</taxon>
        <taxon>Cardiobacterium</taxon>
    </lineage>
</organism>
<dbReference type="Pfam" id="PF03116">
    <property type="entry name" value="NQR2_RnfD_RnfE"/>
    <property type="match status" value="1"/>
</dbReference>
<protein>
    <recommendedName>
        <fullName evidence="16">Na(+)-translocating NADH-quinone reductase subunit B</fullName>
        <shortName evidence="16">Na(+)-NQR subunit B</shortName>
        <shortName evidence="16">Na(+)-translocating NQR subunit B</shortName>
        <ecNumber evidence="16">7.2.1.1</ecNumber>
    </recommendedName>
    <alternativeName>
        <fullName evidence="16">NQR complex subunit B</fullName>
    </alternativeName>
    <alternativeName>
        <fullName evidence="16">NQR-1 subunit B</fullName>
    </alternativeName>
</protein>
<evidence type="ECO:0000256" key="16">
    <source>
        <dbReference type="HAMAP-Rule" id="MF_00426"/>
    </source>
</evidence>
<comment type="subunit">
    <text evidence="16">Composed of six subunits; NqrA, NqrB, NqrC, NqrD, NqrE and NqrF.</text>
</comment>
<evidence type="ECO:0000256" key="11">
    <source>
        <dbReference type="ARBA" id="ARBA00023053"/>
    </source>
</evidence>
<dbReference type="GO" id="GO:0010181">
    <property type="term" value="F:FMN binding"/>
    <property type="evidence" value="ECO:0007669"/>
    <property type="project" value="InterPro"/>
</dbReference>
<keyword evidence="13 16" id="KW-0830">Ubiquinone</keyword>
<gene>
    <name evidence="16" type="primary">nqrB</name>
    <name evidence="18" type="ORF">CHUV0807_0304</name>
</gene>
<dbReference type="GeneID" id="84789217"/>
<dbReference type="EC" id="7.2.1.1" evidence="16"/>
<evidence type="ECO:0000256" key="7">
    <source>
        <dbReference type="ARBA" id="ARBA00022692"/>
    </source>
</evidence>
<keyword evidence="11 16" id="KW-0915">Sodium</keyword>
<keyword evidence="18" id="KW-0560">Oxidoreductase</keyword>
<dbReference type="PANTHER" id="PTHR30578:SF1">
    <property type="entry name" value="NA(+)-TRANSLOCATING NADH-QUINONE REDUCTASE SUBUNIT B"/>
    <property type="match status" value="1"/>
</dbReference>
<evidence type="ECO:0000256" key="10">
    <source>
        <dbReference type="ARBA" id="ARBA00023027"/>
    </source>
</evidence>
<evidence type="ECO:0000256" key="6">
    <source>
        <dbReference type="ARBA" id="ARBA00022643"/>
    </source>
</evidence>
<evidence type="ECO:0000256" key="13">
    <source>
        <dbReference type="ARBA" id="ARBA00023075"/>
    </source>
</evidence>
<dbReference type="RefSeq" id="WP_004139108.1">
    <property type="nucleotide sequence ID" value="NZ_CALFOW010000076.1"/>
</dbReference>
<keyword evidence="12 16" id="KW-0406">Ion transport</keyword>
<feature type="transmembrane region" description="Helical" evidence="16">
    <location>
        <begin position="131"/>
        <end position="161"/>
    </location>
</feature>
<feature type="transmembrane region" description="Helical" evidence="16">
    <location>
        <begin position="265"/>
        <end position="283"/>
    </location>
</feature>
<evidence type="ECO:0000256" key="9">
    <source>
        <dbReference type="ARBA" id="ARBA00022989"/>
    </source>
</evidence>
<proteinExistence type="inferred from homology"/>
<keyword evidence="2 16" id="KW-1003">Cell membrane</keyword>
<comment type="function">
    <text evidence="16">NQR complex catalyzes the reduction of ubiquinone-1 to ubiquinol by two successive reactions, coupled with the transport of Na(+) ions from the cytoplasm to the periplasm. NqrA to NqrE are probably involved in the second step, the conversion of ubisemiquinone to ubiquinol.</text>
</comment>
<evidence type="ECO:0000256" key="4">
    <source>
        <dbReference type="ARBA" id="ARBA00022553"/>
    </source>
</evidence>
<keyword evidence="4 16" id="KW-0597">Phosphoprotein</keyword>
<evidence type="ECO:0000256" key="5">
    <source>
        <dbReference type="ARBA" id="ARBA00022630"/>
    </source>
</evidence>
<dbReference type="GO" id="GO:0055085">
    <property type="term" value="P:transmembrane transport"/>
    <property type="evidence" value="ECO:0007669"/>
    <property type="project" value="InterPro"/>
</dbReference>
<dbReference type="GO" id="GO:0006814">
    <property type="term" value="P:sodium ion transport"/>
    <property type="evidence" value="ECO:0007669"/>
    <property type="project" value="UniProtKB-UniRule"/>
</dbReference>
<keyword evidence="6 16" id="KW-0288">FMN</keyword>
<reference evidence="19" key="1">
    <citation type="submission" date="2016-04" db="EMBL/GenBank/DDBJ databases">
        <authorList>
            <person name="Tagini F."/>
        </authorList>
    </citation>
    <scope>NUCLEOTIDE SEQUENCE [LARGE SCALE GENOMIC DNA]</scope>
    <source>
        <strain evidence="19">CHUV0807</strain>
    </source>
</reference>
<keyword evidence="9 16" id="KW-1133">Transmembrane helix</keyword>
<dbReference type="InterPro" id="IPR004338">
    <property type="entry name" value="NqrB/RnfD"/>
</dbReference>
<sequence length="382" mass="41651">MAKQHFFEKIAPLFEKGGKLEKLFPLYEATATFVYSPRFVTARPSHVRDVIDLKRVMILVWMAVFPAMFAGWYFVGAQAAQAQGMADPGLIANLWFGAKLHLPIYIVTFAVGIAWEVLFCIVRKHEVSEGFFVTSILFSLTLPPTIPLWQVAIGISFGVVLGKEVFGGTGRNFVNPALAARAFLYFAYPAQISGDKVWVVGPDGYSGATALSQAAAGGMDAVRAHWSWWDAFIGNLPGSIGEVSTLAILIGGAIILWAGVASWRIVVGVFAGATATSLMFNLIGSETNHMFAMPFWWHFVLGGFAFGTFFMATDPVTASVTNTGRYIFGALVGAMTILIRVVNPAFPEGIMLAILFANIFAHIIDYFVMSANAKRRKVRTHV</sequence>
<evidence type="ECO:0000256" key="8">
    <source>
        <dbReference type="ARBA" id="ARBA00022967"/>
    </source>
</evidence>
<dbReference type="GO" id="GO:0022904">
    <property type="term" value="P:respiratory electron transport chain"/>
    <property type="evidence" value="ECO:0007669"/>
    <property type="project" value="InterPro"/>
</dbReference>
<dbReference type="NCBIfam" id="NF003756">
    <property type="entry name" value="PRK05349.1"/>
    <property type="match status" value="1"/>
</dbReference>
<keyword evidence="7 16" id="KW-0812">Transmembrane</keyword>
<dbReference type="InterPro" id="IPR010966">
    <property type="entry name" value="NqrB"/>
</dbReference>
<evidence type="ECO:0000313" key="19">
    <source>
        <dbReference type="Proteomes" id="UP000190837"/>
    </source>
</evidence>
<evidence type="ECO:0000256" key="17">
    <source>
        <dbReference type="PIRSR" id="PIRSR016055-50"/>
    </source>
</evidence>
<dbReference type="PANTHER" id="PTHR30578">
    <property type="entry name" value="ELECTRON TRANSPORT COMPLEX PROTEIN RNFD"/>
    <property type="match status" value="1"/>
</dbReference>
<evidence type="ECO:0000256" key="14">
    <source>
        <dbReference type="ARBA" id="ARBA00023136"/>
    </source>
</evidence>
<evidence type="ECO:0000256" key="15">
    <source>
        <dbReference type="ARBA" id="ARBA00023201"/>
    </source>
</evidence>
<evidence type="ECO:0000256" key="12">
    <source>
        <dbReference type="ARBA" id="ARBA00023065"/>
    </source>
</evidence>
<evidence type="ECO:0000256" key="3">
    <source>
        <dbReference type="ARBA" id="ARBA00022519"/>
    </source>
</evidence>
<evidence type="ECO:0000313" key="18">
    <source>
        <dbReference type="EMBL" id="SAM57511.1"/>
    </source>
</evidence>
<comment type="cofactor">
    <cofactor evidence="16 17">
        <name>FMN</name>
        <dbReference type="ChEBI" id="CHEBI:58210"/>
    </cofactor>
</comment>
<dbReference type="NCBIfam" id="TIGR01937">
    <property type="entry name" value="nqrB"/>
    <property type="match status" value="1"/>
</dbReference>
<keyword evidence="3" id="KW-0997">Cell inner membrane</keyword>
<dbReference type="HAMAP" id="MF_00426">
    <property type="entry name" value="NqrB"/>
    <property type="match status" value="1"/>
</dbReference>
<comment type="similarity">
    <text evidence="16">Belongs to the NqrB/RnfD family.</text>
</comment>
<feature type="transmembrane region" description="Helical" evidence="16">
    <location>
        <begin position="102"/>
        <end position="122"/>
    </location>
</feature>
<dbReference type="EMBL" id="FKLO01000016">
    <property type="protein sequence ID" value="SAM57511.1"/>
    <property type="molecule type" value="Genomic_DNA"/>
</dbReference>
<keyword evidence="5 16" id="KW-0285">Flavoprotein</keyword>
<dbReference type="GO" id="GO:0005886">
    <property type="term" value="C:plasma membrane"/>
    <property type="evidence" value="ECO:0007669"/>
    <property type="project" value="UniProtKB-SubCell"/>
</dbReference>
<keyword evidence="15 16" id="KW-0739">Sodium transport</keyword>
<feature type="transmembrane region" description="Helical" evidence="16">
    <location>
        <begin position="295"/>
        <end position="313"/>
    </location>
</feature>
<evidence type="ECO:0000256" key="1">
    <source>
        <dbReference type="ARBA" id="ARBA00022448"/>
    </source>
</evidence>
<comment type="subcellular location">
    <subcellularLocation>
        <location evidence="16">Cell membrane</location>
        <topology evidence="16">Multi-pass membrane protein</topology>
    </subcellularLocation>
</comment>
<dbReference type="AlphaFoldDB" id="A0A1C3H295"/>